<sequence length="285" mass="31733">MADTTPSTAEQQAHKFDEGPLGKVTAYPATYTPSLLHPIDRSAARAQVGVAQASQLHGEDLWTGYEFSWLDTQGKPLVAGLRIRIPCQSAAMVESKSLKLYLNSFSQTKFESQAAVLHTLDQDLNLAFQAPVMIEIMELTQLAAPVHQMPGICLDDIDLRTDTYEREPAFLMLEDVDVSVHETLHSHIFRSLCPVTAQPDWASVSIEYSGSPINRVGLLKYLISYRNHQAFHETTIEQIFCDITAACAPARLAVYGRFLRRGGLDINPFRASYEAEAPLCRLPRQ</sequence>
<evidence type="ECO:0000256" key="4">
    <source>
        <dbReference type="ARBA" id="ARBA00023002"/>
    </source>
</evidence>
<dbReference type="AlphaFoldDB" id="A0A812XS35"/>
<dbReference type="InterPro" id="IPR016428">
    <property type="entry name" value="QueF_type2"/>
</dbReference>
<feature type="compositionally biased region" description="Polar residues" evidence="5">
    <location>
        <begin position="1"/>
        <end position="11"/>
    </location>
</feature>
<dbReference type="GO" id="GO:0033739">
    <property type="term" value="F:preQ1 synthase activity"/>
    <property type="evidence" value="ECO:0007669"/>
    <property type="project" value="InterPro"/>
</dbReference>
<evidence type="ECO:0000256" key="1">
    <source>
        <dbReference type="ARBA" id="ARBA00022490"/>
    </source>
</evidence>
<dbReference type="PANTHER" id="PTHR34354">
    <property type="entry name" value="NADPH-DEPENDENT 7-CYANO-7-DEAZAGUANINE REDUCTASE"/>
    <property type="match status" value="1"/>
</dbReference>
<evidence type="ECO:0000259" key="6">
    <source>
        <dbReference type="Pfam" id="PF14819"/>
    </source>
</evidence>
<evidence type="ECO:0000313" key="7">
    <source>
        <dbReference type="EMBL" id="CAE7741018.1"/>
    </source>
</evidence>
<keyword evidence="3" id="KW-0521">NADP</keyword>
<dbReference type="Pfam" id="PF14489">
    <property type="entry name" value="QueF"/>
    <property type="match status" value="1"/>
</dbReference>
<dbReference type="Proteomes" id="UP000601435">
    <property type="component" value="Unassembled WGS sequence"/>
</dbReference>
<evidence type="ECO:0000256" key="5">
    <source>
        <dbReference type="SAM" id="MobiDB-lite"/>
    </source>
</evidence>
<dbReference type="PIRSF" id="PIRSF004750">
    <property type="entry name" value="Nitrile_oxidored_YqcD_prd"/>
    <property type="match status" value="1"/>
</dbReference>
<evidence type="ECO:0000256" key="3">
    <source>
        <dbReference type="ARBA" id="ARBA00022857"/>
    </source>
</evidence>
<dbReference type="InterPro" id="IPR050084">
    <property type="entry name" value="NADPH_dep_7-cyano-7-deazaG_red"/>
</dbReference>
<keyword evidence="2" id="KW-0671">Queuosine biosynthesis</keyword>
<keyword evidence="1" id="KW-0963">Cytoplasm</keyword>
<proteinExistence type="predicted"/>
<dbReference type="InterPro" id="IPR029500">
    <property type="entry name" value="QueF"/>
</dbReference>
<evidence type="ECO:0000256" key="2">
    <source>
        <dbReference type="ARBA" id="ARBA00022785"/>
    </source>
</evidence>
<reference evidence="7" key="1">
    <citation type="submission" date="2021-02" db="EMBL/GenBank/DDBJ databases">
        <authorList>
            <person name="Dougan E. K."/>
            <person name="Rhodes N."/>
            <person name="Thang M."/>
            <person name="Chan C."/>
        </authorList>
    </citation>
    <scope>NUCLEOTIDE SEQUENCE</scope>
</reference>
<dbReference type="Pfam" id="PF14819">
    <property type="entry name" value="QueF_N"/>
    <property type="match status" value="1"/>
</dbReference>
<dbReference type="Gene3D" id="3.30.1130.10">
    <property type="match status" value="2"/>
</dbReference>
<feature type="region of interest" description="Disordered" evidence="5">
    <location>
        <begin position="1"/>
        <end position="21"/>
    </location>
</feature>
<dbReference type="InterPro" id="IPR043133">
    <property type="entry name" value="GTP-CH-I_C/QueF"/>
</dbReference>
<feature type="domain" description="NADPH-dependent 7-cyano-7-deazaguanine reductase N-terminal" evidence="6">
    <location>
        <begin position="27"/>
        <end position="135"/>
    </location>
</feature>
<accession>A0A812XS35</accession>
<organism evidence="7 8">
    <name type="scientific">Symbiodinium necroappetens</name>
    <dbReference type="NCBI Taxonomy" id="1628268"/>
    <lineage>
        <taxon>Eukaryota</taxon>
        <taxon>Sar</taxon>
        <taxon>Alveolata</taxon>
        <taxon>Dinophyceae</taxon>
        <taxon>Suessiales</taxon>
        <taxon>Symbiodiniaceae</taxon>
        <taxon>Symbiodinium</taxon>
    </lineage>
</organism>
<dbReference type="GO" id="GO:0008616">
    <property type="term" value="P:tRNA queuosine(34) biosynthetic process"/>
    <property type="evidence" value="ECO:0007669"/>
    <property type="project" value="UniProtKB-KW"/>
</dbReference>
<dbReference type="NCBIfam" id="TIGR03138">
    <property type="entry name" value="QueF"/>
    <property type="match status" value="1"/>
</dbReference>
<keyword evidence="4" id="KW-0560">Oxidoreductase</keyword>
<dbReference type="PANTHER" id="PTHR34354:SF1">
    <property type="entry name" value="NADPH-DEPENDENT 7-CYANO-7-DEAZAGUANINE REDUCTASE"/>
    <property type="match status" value="1"/>
</dbReference>
<dbReference type="SUPFAM" id="SSF55620">
    <property type="entry name" value="Tetrahydrobiopterin biosynthesis enzymes-like"/>
    <property type="match status" value="1"/>
</dbReference>
<dbReference type="InterPro" id="IPR029139">
    <property type="entry name" value="QueF_N"/>
</dbReference>
<name>A0A812XS35_9DINO</name>
<dbReference type="EMBL" id="CAJNJA010037918">
    <property type="protein sequence ID" value="CAE7741018.1"/>
    <property type="molecule type" value="Genomic_DNA"/>
</dbReference>
<gene>
    <name evidence="7" type="primary">queF</name>
    <name evidence="7" type="ORF">SNEC2469_LOCUS21421</name>
</gene>
<dbReference type="OrthoDB" id="10260785at2759"/>
<keyword evidence="8" id="KW-1185">Reference proteome</keyword>
<dbReference type="GO" id="GO:0005737">
    <property type="term" value="C:cytoplasm"/>
    <property type="evidence" value="ECO:0007669"/>
    <property type="project" value="InterPro"/>
</dbReference>
<comment type="caution">
    <text evidence="7">The sequence shown here is derived from an EMBL/GenBank/DDBJ whole genome shotgun (WGS) entry which is preliminary data.</text>
</comment>
<protein>
    <submittedName>
        <fullName evidence="7">QueF protein</fullName>
    </submittedName>
</protein>
<evidence type="ECO:0000313" key="8">
    <source>
        <dbReference type="Proteomes" id="UP000601435"/>
    </source>
</evidence>